<feature type="compositionally biased region" description="Acidic residues" evidence="11">
    <location>
        <begin position="136"/>
        <end position="159"/>
    </location>
</feature>
<dbReference type="SMART" id="SM00448">
    <property type="entry name" value="REC"/>
    <property type="match status" value="1"/>
</dbReference>
<dbReference type="InterPro" id="IPR036061">
    <property type="entry name" value="CheW-like_dom_sf"/>
</dbReference>
<dbReference type="SMART" id="SM01231">
    <property type="entry name" value="H-kinase_dim"/>
    <property type="match status" value="1"/>
</dbReference>
<keyword evidence="5" id="KW-0808">Transferase</keyword>
<dbReference type="InterPro" id="IPR001789">
    <property type="entry name" value="Sig_transdc_resp-reg_receiver"/>
</dbReference>
<dbReference type="GO" id="GO:0005737">
    <property type="term" value="C:cytoplasm"/>
    <property type="evidence" value="ECO:0007669"/>
    <property type="project" value="InterPro"/>
</dbReference>
<gene>
    <name evidence="16" type="ORF">JF539_15370</name>
</gene>
<dbReference type="Gene3D" id="3.40.50.2300">
    <property type="match status" value="1"/>
</dbReference>
<evidence type="ECO:0000256" key="7">
    <source>
        <dbReference type="ARBA" id="ARBA00023012"/>
    </source>
</evidence>
<dbReference type="Gene3D" id="3.30.565.10">
    <property type="entry name" value="Histidine kinase-like ATPase, C-terminal domain"/>
    <property type="match status" value="1"/>
</dbReference>
<dbReference type="InterPro" id="IPR036641">
    <property type="entry name" value="HPT_dom_sf"/>
</dbReference>
<dbReference type="Pfam" id="PF02518">
    <property type="entry name" value="HATPase_c"/>
    <property type="match status" value="1"/>
</dbReference>
<dbReference type="InterPro" id="IPR037006">
    <property type="entry name" value="CheA-like_homodim_sf"/>
</dbReference>
<keyword evidence="6 16" id="KW-0418">Kinase</keyword>
<dbReference type="SMART" id="SM00073">
    <property type="entry name" value="HPT"/>
    <property type="match status" value="1"/>
</dbReference>
<evidence type="ECO:0000313" key="17">
    <source>
        <dbReference type="Proteomes" id="UP000664096"/>
    </source>
</evidence>
<dbReference type="PROSITE" id="PS50110">
    <property type="entry name" value="RESPONSE_REGULATORY"/>
    <property type="match status" value="1"/>
</dbReference>
<feature type="domain" description="CheW-like" evidence="14">
    <location>
        <begin position="669"/>
        <end position="797"/>
    </location>
</feature>
<dbReference type="InterPro" id="IPR036097">
    <property type="entry name" value="HisK_dim/P_sf"/>
</dbReference>
<dbReference type="PANTHER" id="PTHR43395">
    <property type="entry name" value="SENSOR HISTIDINE KINASE CHEA"/>
    <property type="match status" value="1"/>
</dbReference>
<dbReference type="InterPro" id="IPR002545">
    <property type="entry name" value="CheW-lke_dom"/>
</dbReference>
<dbReference type="SUPFAM" id="SSF55874">
    <property type="entry name" value="ATPase domain of HSP90 chaperone/DNA topoisomerase II/histidine kinase"/>
    <property type="match status" value="1"/>
</dbReference>
<dbReference type="EC" id="2.7.13.3" evidence="2"/>
<dbReference type="SUPFAM" id="SSF52172">
    <property type="entry name" value="CheY-like"/>
    <property type="match status" value="1"/>
</dbReference>
<evidence type="ECO:0000256" key="5">
    <source>
        <dbReference type="ARBA" id="ARBA00022679"/>
    </source>
</evidence>
<dbReference type="InterPro" id="IPR003594">
    <property type="entry name" value="HATPase_dom"/>
</dbReference>
<feature type="domain" description="CheW-like" evidence="14">
    <location>
        <begin position="500"/>
        <end position="642"/>
    </location>
</feature>
<dbReference type="Proteomes" id="UP000664096">
    <property type="component" value="Unassembled WGS sequence"/>
</dbReference>
<dbReference type="InterPro" id="IPR004358">
    <property type="entry name" value="Sig_transdc_His_kin-like_C"/>
</dbReference>
<feature type="compositionally biased region" description="Basic and acidic residues" evidence="11">
    <location>
        <begin position="220"/>
        <end position="243"/>
    </location>
</feature>
<evidence type="ECO:0000256" key="11">
    <source>
        <dbReference type="SAM" id="MobiDB-lite"/>
    </source>
</evidence>
<feature type="modified residue" description="4-aspartylphosphate" evidence="10">
    <location>
        <position position="863"/>
    </location>
</feature>
<dbReference type="EMBL" id="JAEKJZ010000003">
    <property type="protein sequence ID" value="MBN9671727.1"/>
    <property type="molecule type" value="Genomic_DNA"/>
</dbReference>
<dbReference type="Gene3D" id="2.30.30.40">
    <property type="entry name" value="SH3 Domains"/>
    <property type="match status" value="1"/>
</dbReference>
<dbReference type="Gene3D" id="1.10.287.560">
    <property type="entry name" value="Histidine kinase CheA-like, homodimeric domain"/>
    <property type="match status" value="1"/>
</dbReference>
<dbReference type="GO" id="GO:0000155">
    <property type="term" value="F:phosphorelay sensor kinase activity"/>
    <property type="evidence" value="ECO:0007669"/>
    <property type="project" value="InterPro"/>
</dbReference>
<evidence type="ECO:0000256" key="10">
    <source>
        <dbReference type="PROSITE-ProRule" id="PRU00169"/>
    </source>
</evidence>
<dbReference type="SUPFAM" id="SSF50341">
    <property type="entry name" value="CheW-like"/>
    <property type="match status" value="2"/>
</dbReference>
<proteinExistence type="predicted"/>
<evidence type="ECO:0000256" key="1">
    <source>
        <dbReference type="ARBA" id="ARBA00000085"/>
    </source>
</evidence>
<evidence type="ECO:0000256" key="4">
    <source>
        <dbReference type="ARBA" id="ARBA00022553"/>
    </source>
</evidence>
<dbReference type="FunFam" id="3.30.565.10:FF:000016">
    <property type="entry name" value="Chemotaxis protein CheA, putative"/>
    <property type="match status" value="1"/>
</dbReference>
<comment type="catalytic activity">
    <reaction evidence="1">
        <text>ATP + protein L-histidine = ADP + protein N-phospho-L-histidine.</text>
        <dbReference type="EC" id="2.7.13.3"/>
    </reaction>
</comment>
<dbReference type="InterPro" id="IPR036890">
    <property type="entry name" value="HATPase_C_sf"/>
</dbReference>
<dbReference type="Gene3D" id="1.20.120.160">
    <property type="entry name" value="HPT domain"/>
    <property type="match status" value="1"/>
</dbReference>
<dbReference type="RefSeq" id="WP_207141589.1">
    <property type="nucleotide sequence ID" value="NZ_JAEKJZ010000003.1"/>
</dbReference>
<keyword evidence="7" id="KW-0902">Two-component regulatory system</keyword>
<dbReference type="Pfam" id="PF00072">
    <property type="entry name" value="Response_reg"/>
    <property type="match status" value="1"/>
</dbReference>
<reference evidence="16" key="1">
    <citation type="submission" date="2020-12" db="EMBL/GenBank/DDBJ databases">
        <title>Oil enriched cultivation method for isolating marine PHA-producing bacteria.</title>
        <authorList>
            <person name="Zheng W."/>
            <person name="Yu S."/>
            <person name="Huang Y."/>
        </authorList>
    </citation>
    <scope>NUCLEOTIDE SEQUENCE</scope>
    <source>
        <strain evidence="16">SY-2-12</strain>
    </source>
</reference>
<evidence type="ECO:0000259" key="14">
    <source>
        <dbReference type="PROSITE" id="PS50851"/>
    </source>
</evidence>
<dbReference type="PROSITE" id="PS50894">
    <property type="entry name" value="HPT"/>
    <property type="match status" value="1"/>
</dbReference>
<evidence type="ECO:0000256" key="9">
    <source>
        <dbReference type="PROSITE-ProRule" id="PRU00110"/>
    </source>
</evidence>
<comment type="caution">
    <text evidence="16">The sequence shown here is derived from an EMBL/GenBank/DDBJ whole genome shotgun (WGS) entry which is preliminary data.</text>
</comment>
<accession>A0A939J4L2</accession>
<dbReference type="SUPFAM" id="SSF47384">
    <property type="entry name" value="Homodimeric domain of signal transducing histidine kinase"/>
    <property type="match status" value="1"/>
</dbReference>
<feature type="domain" description="Response regulatory" evidence="13">
    <location>
        <begin position="813"/>
        <end position="930"/>
    </location>
</feature>
<feature type="modified residue" description="Phosphohistidine" evidence="9">
    <location>
        <position position="44"/>
    </location>
</feature>
<protein>
    <recommendedName>
        <fullName evidence="3">Chemotaxis protein CheA</fullName>
        <ecNumber evidence="2">2.7.13.3</ecNumber>
    </recommendedName>
</protein>
<evidence type="ECO:0000259" key="15">
    <source>
        <dbReference type="PROSITE" id="PS50894"/>
    </source>
</evidence>
<dbReference type="Pfam" id="PF01627">
    <property type="entry name" value="Hpt"/>
    <property type="match status" value="1"/>
</dbReference>
<evidence type="ECO:0000256" key="8">
    <source>
        <dbReference type="ARBA" id="ARBA00035100"/>
    </source>
</evidence>
<dbReference type="GO" id="GO:0006935">
    <property type="term" value="P:chemotaxis"/>
    <property type="evidence" value="ECO:0007669"/>
    <property type="project" value="InterPro"/>
</dbReference>
<dbReference type="AlphaFoldDB" id="A0A939J4L2"/>
<dbReference type="InterPro" id="IPR004105">
    <property type="entry name" value="CheA-like_dim"/>
</dbReference>
<dbReference type="CDD" id="cd16916">
    <property type="entry name" value="HATPase_CheA-like"/>
    <property type="match status" value="1"/>
</dbReference>
<evidence type="ECO:0000259" key="12">
    <source>
        <dbReference type="PROSITE" id="PS50109"/>
    </source>
</evidence>
<comment type="function">
    <text evidence="8">Involved in the transmission of sensory signals from the chemoreceptors to the flagellar motors. CheA is autophosphorylated; it can transfer its phosphate group to either CheB or CheY.</text>
</comment>
<dbReference type="SUPFAM" id="SSF47226">
    <property type="entry name" value="Histidine-containing phosphotransfer domain, HPT domain"/>
    <property type="match status" value="1"/>
</dbReference>
<feature type="domain" description="HPt" evidence="15">
    <location>
        <begin position="1"/>
        <end position="100"/>
    </location>
</feature>
<keyword evidence="4 10" id="KW-0597">Phosphoprotein</keyword>
<dbReference type="CDD" id="cd00731">
    <property type="entry name" value="CheA_reg"/>
    <property type="match status" value="1"/>
</dbReference>
<evidence type="ECO:0000256" key="6">
    <source>
        <dbReference type="ARBA" id="ARBA00022777"/>
    </source>
</evidence>
<dbReference type="PROSITE" id="PS50851">
    <property type="entry name" value="CHEW"/>
    <property type="match status" value="2"/>
</dbReference>
<dbReference type="SMART" id="SM00387">
    <property type="entry name" value="HATPase_c"/>
    <property type="match status" value="1"/>
</dbReference>
<feature type="domain" description="Histidine kinase" evidence="12">
    <location>
        <begin position="248"/>
        <end position="498"/>
    </location>
</feature>
<feature type="region of interest" description="Disordered" evidence="11">
    <location>
        <begin position="124"/>
        <end position="174"/>
    </location>
</feature>
<dbReference type="PROSITE" id="PS50109">
    <property type="entry name" value="HIS_KIN"/>
    <property type="match status" value="1"/>
</dbReference>
<dbReference type="InterPro" id="IPR051315">
    <property type="entry name" value="Bact_Chemotaxis_CheA"/>
</dbReference>
<feature type="region of interest" description="Disordered" evidence="11">
    <location>
        <begin position="205"/>
        <end position="248"/>
    </location>
</feature>
<dbReference type="SMART" id="SM00260">
    <property type="entry name" value="CheW"/>
    <property type="match status" value="1"/>
</dbReference>
<dbReference type="InterPro" id="IPR005467">
    <property type="entry name" value="His_kinase_dom"/>
</dbReference>
<organism evidence="16 17">
    <name type="scientific">Roseibium aggregatum</name>
    <dbReference type="NCBI Taxonomy" id="187304"/>
    <lineage>
        <taxon>Bacteria</taxon>
        <taxon>Pseudomonadati</taxon>
        <taxon>Pseudomonadota</taxon>
        <taxon>Alphaproteobacteria</taxon>
        <taxon>Hyphomicrobiales</taxon>
        <taxon>Stappiaceae</taxon>
        <taxon>Roseibium</taxon>
    </lineage>
</organism>
<dbReference type="Pfam" id="PF01584">
    <property type="entry name" value="CheW"/>
    <property type="match status" value="1"/>
</dbReference>
<name>A0A939J4L2_9HYPH</name>
<dbReference type="InterPro" id="IPR008207">
    <property type="entry name" value="Sig_transdc_His_kin_Hpt_dom"/>
</dbReference>
<dbReference type="PRINTS" id="PR00344">
    <property type="entry name" value="BCTRLSENSOR"/>
</dbReference>
<evidence type="ECO:0000259" key="13">
    <source>
        <dbReference type="PROSITE" id="PS50110"/>
    </source>
</evidence>
<dbReference type="PANTHER" id="PTHR43395:SF1">
    <property type="entry name" value="CHEMOTAXIS PROTEIN CHEA"/>
    <property type="match status" value="1"/>
</dbReference>
<evidence type="ECO:0000256" key="2">
    <source>
        <dbReference type="ARBA" id="ARBA00012438"/>
    </source>
</evidence>
<sequence length="937" mass="101929">MDDLLREFITETNESLDVVDVELVKFEQEPNNATILDNIFRLVHTIKGTCGFLGLPRLEGIAHAAETLMGKFRDGAPVTQEAVSLILTSIDQIKDILGELEAAEGEEPQGDDSELIGQLENMSAKADAAMAGGGAAEEEAEAAAPAEEAEAPAEADAAEGGELPEQALERPLRPGEVSLDELERAFQETEIEVEVAEPIVDVEEHVEEAEEPAPAPVAAKAEEKPASKAPEKKKAGEGGEKKAAGGGVSNQSIRVAVDTLEHLMTMVSELVLTRNQLLEIVRRHEDSEFKVPLQRLSNVTAELQEGVMATRMQPIGNAWQKLPRIVRDLSQELEKPIELEMIGADTELDRQVLEMIKDPLTHMVRNSADHGLERPDERRAAGKNEKGTITLAAYHEGGHIIIEVRDDGKGIDVDRVKAKILERGLATESEVEKMSDSQIHKFIFAAGFSTAAQVTSVSGRGVGMDVVRNNIELIGGTVDLRSVTGKGSSFIIKIPLTLAIVSTLIVEAGGDRFAIPQLSVVELVRVQTNSEHRIERIKDTPVLRLRNKLLPLVHLSQLLGIYEGEDADNAIDADNGFIVVMQVGSQTFGVVVDGVFHTEEIVVKPMSTMLRNLDMFSGNTILGDGSVIMIIDPNGIAGAMASHASSSVAEAQEEEQEDLQRKSINGQNAISLLLFRAGAPEPKAVPLSLVTRLEEFEVSKIERSNGRDLVQYRGALMPLVYVNDGDCHKADGTQPMLVFSDAGRSMGLVVDEIVDIVEDRLDIEVGSERPGILGSAVVKERATEIIDLGYYLPQAFEDWFMRKEMDIEALTKKVLFVDDSSFFRNMLTPVLKAAGYDVTTCDSAQDAFDLLENGAKFHAVVSDIEMPQINGFEFCESLRRDPRFRNIPILALSSLVTPASIERGRQAGFDDYVAKFDRPGLIAALKDVFSGEMGAAA</sequence>
<dbReference type="InterPro" id="IPR011006">
    <property type="entry name" value="CheY-like_superfamily"/>
</dbReference>
<dbReference type="Pfam" id="PF02895">
    <property type="entry name" value="H-kinase_dim"/>
    <property type="match status" value="1"/>
</dbReference>
<evidence type="ECO:0000313" key="16">
    <source>
        <dbReference type="EMBL" id="MBN9671727.1"/>
    </source>
</evidence>
<dbReference type="CDD" id="cd00088">
    <property type="entry name" value="HPT"/>
    <property type="match status" value="1"/>
</dbReference>
<evidence type="ECO:0000256" key="3">
    <source>
        <dbReference type="ARBA" id="ARBA00021495"/>
    </source>
</evidence>